<comment type="caution">
    <text evidence="1">The sequence shown here is derived from an EMBL/GenBank/DDBJ whole genome shotgun (WGS) entry which is preliminary data.</text>
</comment>
<accession>A0ABQ8VR73</accession>
<proteinExistence type="predicted"/>
<evidence type="ECO:0000313" key="2">
    <source>
        <dbReference type="Proteomes" id="UP001150217"/>
    </source>
</evidence>
<dbReference type="Proteomes" id="UP001150217">
    <property type="component" value="Unassembled WGS sequence"/>
</dbReference>
<dbReference type="EMBL" id="JANVFT010000013">
    <property type="protein sequence ID" value="KAJ4498887.1"/>
    <property type="molecule type" value="Genomic_DNA"/>
</dbReference>
<gene>
    <name evidence="1" type="ORF">C8R41DRAFT_915996</name>
</gene>
<name>A0ABQ8VR73_9AGAR</name>
<evidence type="ECO:0000313" key="1">
    <source>
        <dbReference type="EMBL" id="KAJ4498887.1"/>
    </source>
</evidence>
<sequence length="99" mass="11133">MFLPRVTASARLVNCTVVICIASVSRALFISTIDIPRQAPKLWDSLDEAVKDVKSGDTLIADLDLQVFLTPYWGLWPGERMRLPVVWMSQIMQVLETQG</sequence>
<reference evidence="1" key="1">
    <citation type="submission" date="2022-08" db="EMBL/GenBank/DDBJ databases">
        <title>A Global Phylogenomic Analysis of the Shiitake Genus Lentinula.</title>
        <authorList>
            <consortium name="DOE Joint Genome Institute"/>
            <person name="Sierra-Patev S."/>
            <person name="Min B."/>
            <person name="Naranjo-Ortiz M."/>
            <person name="Looney B."/>
            <person name="Konkel Z."/>
            <person name="Slot J.C."/>
            <person name="Sakamoto Y."/>
            <person name="Steenwyk J.L."/>
            <person name="Rokas A."/>
            <person name="Carro J."/>
            <person name="Camarero S."/>
            <person name="Ferreira P."/>
            <person name="Molpeceres G."/>
            <person name="Ruiz-Duenas F.J."/>
            <person name="Serrano A."/>
            <person name="Henrissat B."/>
            <person name="Drula E."/>
            <person name="Hughes K.W."/>
            <person name="Mata J.L."/>
            <person name="Ishikawa N.K."/>
            <person name="Vargas-Isla R."/>
            <person name="Ushijima S."/>
            <person name="Smith C.A."/>
            <person name="Ahrendt S."/>
            <person name="Andreopoulos W."/>
            <person name="He G."/>
            <person name="Labutti K."/>
            <person name="Lipzen A."/>
            <person name="Ng V."/>
            <person name="Riley R."/>
            <person name="Sandor L."/>
            <person name="Barry K."/>
            <person name="Martinez A.T."/>
            <person name="Xiao Y."/>
            <person name="Gibbons J.G."/>
            <person name="Terashima K."/>
            <person name="Grigoriev I.V."/>
            <person name="Hibbett D.S."/>
        </authorList>
    </citation>
    <scope>NUCLEOTIDE SEQUENCE</scope>
    <source>
        <strain evidence="1">RHP3577 ss4</strain>
    </source>
</reference>
<organism evidence="1 2">
    <name type="scientific">Lentinula lateritia</name>
    <dbReference type="NCBI Taxonomy" id="40482"/>
    <lineage>
        <taxon>Eukaryota</taxon>
        <taxon>Fungi</taxon>
        <taxon>Dikarya</taxon>
        <taxon>Basidiomycota</taxon>
        <taxon>Agaricomycotina</taxon>
        <taxon>Agaricomycetes</taxon>
        <taxon>Agaricomycetidae</taxon>
        <taxon>Agaricales</taxon>
        <taxon>Marasmiineae</taxon>
        <taxon>Omphalotaceae</taxon>
        <taxon>Lentinula</taxon>
    </lineage>
</organism>
<protein>
    <submittedName>
        <fullName evidence="1">Uncharacterized protein</fullName>
    </submittedName>
</protein>
<keyword evidence="2" id="KW-1185">Reference proteome</keyword>